<dbReference type="Gene3D" id="6.10.140.1340">
    <property type="match status" value="1"/>
</dbReference>
<gene>
    <name evidence="2" type="ORF">SDC9_122563</name>
</gene>
<evidence type="ECO:0000313" key="2">
    <source>
        <dbReference type="EMBL" id="MPM75569.1"/>
    </source>
</evidence>
<dbReference type="InterPro" id="IPR021309">
    <property type="entry name" value="YgaP-like_TM"/>
</dbReference>
<name>A0A645CF18_9ZZZZ</name>
<protein>
    <recommendedName>
        <fullName evidence="1">Inner membrane protein YgaP-like transmembrane domain-containing protein</fullName>
    </recommendedName>
</protein>
<dbReference type="EMBL" id="VSSQ01026713">
    <property type="protein sequence ID" value="MPM75569.1"/>
    <property type="molecule type" value="Genomic_DNA"/>
</dbReference>
<comment type="caution">
    <text evidence="2">The sequence shown here is derived from an EMBL/GenBank/DDBJ whole genome shotgun (WGS) entry which is preliminary data.</text>
</comment>
<feature type="domain" description="Inner membrane protein YgaP-like transmembrane" evidence="1">
    <location>
        <begin position="60"/>
        <end position="120"/>
    </location>
</feature>
<proteinExistence type="predicted"/>
<dbReference type="AlphaFoldDB" id="A0A645CF18"/>
<evidence type="ECO:0000259" key="1">
    <source>
        <dbReference type="Pfam" id="PF11127"/>
    </source>
</evidence>
<dbReference type="Pfam" id="PF11127">
    <property type="entry name" value="YgaP-like_TM"/>
    <property type="match status" value="1"/>
</dbReference>
<reference evidence="2" key="1">
    <citation type="submission" date="2019-08" db="EMBL/GenBank/DDBJ databases">
        <authorList>
            <person name="Kucharzyk K."/>
            <person name="Murdoch R.W."/>
            <person name="Higgins S."/>
            <person name="Loffler F."/>
        </authorList>
    </citation>
    <scope>NUCLEOTIDE SEQUENCE</scope>
</reference>
<sequence length="155" mass="17800">MNNKIKIVLPATTERVAKNTCSKVNDEIRNRTIQRLNFYRNCCNKTLTQRINELNHEWDTERVIETNAASIIFLSSMIGYKKTKCCCFFMTGTIGFFLLQHALQGWCPSLPVIRKLGIRTEAEIHNEISALKCIRGDFMHNTKDADEMLAAAEKK</sequence>
<organism evidence="2">
    <name type="scientific">bioreactor metagenome</name>
    <dbReference type="NCBI Taxonomy" id="1076179"/>
    <lineage>
        <taxon>unclassified sequences</taxon>
        <taxon>metagenomes</taxon>
        <taxon>ecological metagenomes</taxon>
    </lineage>
</organism>
<accession>A0A645CF18</accession>